<evidence type="ECO:0000313" key="2">
    <source>
        <dbReference type="Proteomes" id="UP000318693"/>
    </source>
</evidence>
<dbReference type="EMBL" id="VJXR01000010">
    <property type="protein sequence ID" value="TRW46424.1"/>
    <property type="molecule type" value="Genomic_DNA"/>
</dbReference>
<dbReference type="AlphaFoldDB" id="A0A552WUH2"/>
<reference evidence="1 2" key="1">
    <citation type="submission" date="2019-07" db="EMBL/GenBank/DDBJ databases">
        <title>Georgenia wutianyii sp. nov. and Georgenia *** sp. nov. isolated from plateau pika (Ochotona curzoniae) in the Qinghai-Tibet plateau of China.</title>
        <authorList>
            <person name="Tian Z."/>
        </authorList>
    </citation>
    <scope>NUCLEOTIDE SEQUENCE [LARGE SCALE GENOMIC DNA]</scope>
    <source>
        <strain evidence="1 2">Z446</strain>
    </source>
</reference>
<gene>
    <name evidence="1" type="ORF">FJ693_05715</name>
</gene>
<proteinExistence type="predicted"/>
<evidence type="ECO:0000313" key="1">
    <source>
        <dbReference type="EMBL" id="TRW46424.1"/>
    </source>
</evidence>
<dbReference type="RefSeq" id="WP_143417568.1">
    <property type="nucleotide sequence ID" value="NZ_VJXR01000010.1"/>
</dbReference>
<organism evidence="1 2">
    <name type="scientific">Georgenia yuyongxinii</name>
    <dbReference type="NCBI Taxonomy" id="2589797"/>
    <lineage>
        <taxon>Bacteria</taxon>
        <taxon>Bacillati</taxon>
        <taxon>Actinomycetota</taxon>
        <taxon>Actinomycetes</taxon>
        <taxon>Micrococcales</taxon>
        <taxon>Bogoriellaceae</taxon>
        <taxon>Georgenia</taxon>
    </lineage>
</organism>
<keyword evidence="2" id="KW-1185">Reference proteome</keyword>
<comment type="caution">
    <text evidence="1">The sequence shown here is derived from an EMBL/GenBank/DDBJ whole genome shotgun (WGS) entry which is preliminary data.</text>
</comment>
<protein>
    <submittedName>
        <fullName evidence="1">Uncharacterized protein</fullName>
    </submittedName>
</protein>
<accession>A0A552WUH2</accession>
<sequence length="206" mass="22581">MTTSTDYARTINGVQHQEQIAWRAYRNRLVVVRSVRPLVMQPDGRLRPSRSWRVHEERTHRPVGPVKRTRGVVKAGLPAADDDDTGTGTGTATIPAAHRTGAETASYLPEAVRVGAALAIPDPAIWTGRITQWDNGRGLVSRQEIANLRLSAERALVIRATRGDGRESYTPVQIAAHPWEVTQLAYDLPHVPGIPRTRGVDPLAGL</sequence>
<name>A0A552WUH2_9MICO</name>
<dbReference type="Proteomes" id="UP000318693">
    <property type="component" value="Unassembled WGS sequence"/>
</dbReference>